<evidence type="ECO:0000313" key="3">
    <source>
        <dbReference type="Proteomes" id="UP000050525"/>
    </source>
</evidence>
<keyword evidence="3" id="KW-1185">Reference proteome</keyword>
<comment type="caution">
    <text evidence="2">The sequence shown here is derived from an EMBL/GenBank/DDBJ whole genome shotgun (WGS) entry which is preliminary data.</text>
</comment>
<accession>A0A151MPL4</accession>
<organism evidence="2 3">
    <name type="scientific">Alligator mississippiensis</name>
    <name type="common">American alligator</name>
    <dbReference type="NCBI Taxonomy" id="8496"/>
    <lineage>
        <taxon>Eukaryota</taxon>
        <taxon>Metazoa</taxon>
        <taxon>Chordata</taxon>
        <taxon>Craniata</taxon>
        <taxon>Vertebrata</taxon>
        <taxon>Euteleostomi</taxon>
        <taxon>Archelosauria</taxon>
        <taxon>Archosauria</taxon>
        <taxon>Crocodylia</taxon>
        <taxon>Alligatoridae</taxon>
        <taxon>Alligatorinae</taxon>
        <taxon>Alligator</taxon>
    </lineage>
</organism>
<evidence type="ECO:0000313" key="2">
    <source>
        <dbReference type="EMBL" id="KYO26413.1"/>
    </source>
</evidence>
<dbReference type="Proteomes" id="UP000050525">
    <property type="component" value="Unassembled WGS sequence"/>
</dbReference>
<evidence type="ECO:0000256" key="1">
    <source>
        <dbReference type="SAM" id="MobiDB-lite"/>
    </source>
</evidence>
<proteinExistence type="predicted"/>
<name>A0A151MPL4_ALLMI</name>
<feature type="region of interest" description="Disordered" evidence="1">
    <location>
        <begin position="1"/>
        <end position="21"/>
    </location>
</feature>
<reference evidence="2 3" key="1">
    <citation type="journal article" date="2012" name="Genome Biol.">
        <title>Sequencing three crocodilian genomes to illuminate the evolution of archosaurs and amniotes.</title>
        <authorList>
            <person name="St John J.A."/>
            <person name="Braun E.L."/>
            <person name="Isberg S.R."/>
            <person name="Miles L.G."/>
            <person name="Chong A.Y."/>
            <person name="Gongora J."/>
            <person name="Dalzell P."/>
            <person name="Moran C."/>
            <person name="Bed'hom B."/>
            <person name="Abzhanov A."/>
            <person name="Burgess S.C."/>
            <person name="Cooksey A.M."/>
            <person name="Castoe T.A."/>
            <person name="Crawford N.G."/>
            <person name="Densmore L.D."/>
            <person name="Drew J.C."/>
            <person name="Edwards S.V."/>
            <person name="Faircloth B.C."/>
            <person name="Fujita M.K."/>
            <person name="Greenwold M.J."/>
            <person name="Hoffmann F.G."/>
            <person name="Howard J.M."/>
            <person name="Iguchi T."/>
            <person name="Janes D.E."/>
            <person name="Khan S.Y."/>
            <person name="Kohno S."/>
            <person name="de Koning A.J."/>
            <person name="Lance S.L."/>
            <person name="McCarthy F.M."/>
            <person name="McCormack J.E."/>
            <person name="Merchant M.E."/>
            <person name="Peterson D.G."/>
            <person name="Pollock D.D."/>
            <person name="Pourmand N."/>
            <person name="Raney B.J."/>
            <person name="Roessler K.A."/>
            <person name="Sanford J.R."/>
            <person name="Sawyer R.H."/>
            <person name="Schmidt C.J."/>
            <person name="Triplett E.W."/>
            <person name="Tuberville T.D."/>
            <person name="Venegas-Anaya M."/>
            <person name="Howard J.T."/>
            <person name="Jarvis E.D."/>
            <person name="Guillette L.J.Jr."/>
            <person name="Glenn T.C."/>
            <person name="Green R.E."/>
            <person name="Ray D.A."/>
        </authorList>
    </citation>
    <scope>NUCLEOTIDE SEQUENCE [LARGE SCALE GENOMIC DNA]</scope>
    <source>
        <strain evidence="2">KSC_2009_1</strain>
    </source>
</reference>
<sequence length="150" mass="16018">MGWAGDWDVGPIQGPDTLGDPRSWNPIAIARGSCTWSMVWHILEGTAKLQDGLPSSDLAHPKEMVHIVEAGGREQLEQGKGQLGICEEGDRNGGILLLQMWPELLQKVLEGGLGHPEHLQPLLIIPSVLDNVQLAILTGTAGPEVAGLEA</sequence>
<protein>
    <submittedName>
        <fullName evidence="2">Uncharacterized protein</fullName>
    </submittedName>
</protein>
<dbReference type="EMBL" id="AKHW03005510">
    <property type="protein sequence ID" value="KYO26413.1"/>
    <property type="molecule type" value="Genomic_DNA"/>
</dbReference>
<gene>
    <name evidence="2" type="ORF">Y1Q_0010386</name>
</gene>
<dbReference type="AlphaFoldDB" id="A0A151MPL4"/>